<gene>
    <name evidence="2" type="primary">NMD2_3</name>
    <name evidence="2" type="ORF">LTR16_009002</name>
</gene>
<feature type="compositionally biased region" description="Basic and acidic residues" evidence="1">
    <location>
        <begin position="8"/>
        <end position="18"/>
    </location>
</feature>
<keyword evidence="3" id="KW-1185">Reference proteome</keyword>
<protein>
    <submittedName>
        <fullName evidence="2">mRNA decay protein</fullName>
    </submittedName>
</protein>
<accession>A0ABR0LJZ2</accession>
<sequence>QQQQQSECTDKNLREGIDSTHATHTQPRIDKAGTNRSHQRARKLQISDVDWYGRRPPLTSSDPSTTTHTKNRNNVSQIQAASY</sequence>
<feature type="compositionally biased region" description="Low complexity" evidence="1">
    <location>
        <begin position="56"/>
        <end position="68"/>
    </location>
</feature>
<dbReference type="EMBL" id="JAVRRA010018669">
    <property type="protein sequence ID" value="KAK5187990.1"/>
    <property type="molecule type" value="Genomic_DNA"/>
</dbReference>
<evidence type="ECO:0000313" key="3">
    <source>
        <dbReference type="Proteomes" id="UP001357485"/>
    </source>
</evidence>
<feature type="non-terminal residue" evidence="2">
    <location>
        <position position="1"/>
    </location>
</feature>
<evidence type="ECO:0000313" key="2">
    <source>
        <dbReference type="EMBL" id="KAK5187990.1"/>
    </source>
</evidence>
<organism evidence="2 3">
    <name type="scientific">Cryomyces antarcticus</name>
    <dbReference type="NCBI Taxonomy" id="329879"/>
    <lineage>
        <taxon>Eukaryota</taxon>
        <taxon>Fungi</taxon>
        <taxon>Dikarya</taxon>
        <taxon>Ascomycota</taxon>
        <taxon>Pezizomycotina</taxon>
        <taxon>Dothideomycetes</taxon>
        <taxon>Dothideomycetes incertae sedis</taxon>
        <taxon>Cryomyces</taxon>
    </lineage>
</organism>
<comment type="caution">
    <text evidence="2">The sequence shown here is derived from an EMBL/GenBank/DDBJ whole genome shotgun (WGS) entry which is preliminary data.</text>
</comment>
<feature type="compositionally biased region" description="Polar residues" evidence="1">
    <location>
        <begin position="72"/>
        <end position="83"/>
    </location>
</feature>
<feature type="region of interest" description="Disordered" evidence="1">
    <location>
        <begin position="1"/>
        <end position="83"/>
    </location>
</feature>
<dbReference type="Proteomes" id="UP001357485">
    <property type="component" value="Unassembled WGS sequence"/>
</dbReference>
<proteinExistence type="predicted"/>
<evidence type="ECO:0000256" key="1">
    <source>
        <dbReference type="SAM" id="MobiDB-lite"/>
    </source>
</evidence>
<name>A0ABR0LJZ2_9PEZI</name>
<reference evidence="2 3" key="1">
    <citation type="submission" date="2023-08" db="EMBL/GenBank/DDBJ databases">
        <title>Black Yeasts Isolated from many extreme environments.</title>
        <authorList>
            <person name="Coleine C."/>
            <person name="Stajich J.E."/>
            <person name="Selbmann L."/>
        </authorList>
    </citation>
    <scope>NUCLEOTIDE SEQUENCE [LARGE SCALE GENOMIC DNA]</scope>
    <source>
        <strain evidence="2 3">CCFEE 536</strain>
    </source>
</reference>